<dbReference type="InterPro" id="IPR007391">
    <property type="entry name" value="Vancomycin_resist_VanW"/>
</dbReference>
<feature type="transmembrane region" description="Helical" evidence="2">
    <location>
        <begin position="20"/>
        <end position="44"/>
    </location>
</feature>
<accession>A0AAV4KJG1</accession>
<proteinExistence type="predicted"/>
<keyword evidence="2" id="KW-0472">Membrane</keyword>
<reference evidence="4" key="3">
    <citation type="submission" date="2023-08" db="EMBL/GenBank/DDBJ databases">
        <authorList>
            <person name="Sun Q."/>
            <person name="Ohkuma M."/>
        </authorList>
    </citation>
    <scope>NUCLEOTIDE SEQUENCE</scope>
    <source>
        <strain evidence="4">JCM 4205</strain>
    </source>
</reference>
<evidence type="ECO:0000259" key="3">
    <source>
        <dbReference type="Pfam" id="PF12229"/>
    </source>
</evidence>
<keyword evidence="2" id="KW-0812">Transmembrane</keyword>
<evidence type="ECO:0000313" key="4">
    <source>
        <dbReference type="EMBL" id="GGR24173.1"/>
    </source>
</evidence>
<dbReference type="Pfam" id="PF04294">
    <property type="entry name" value="VanW"/>
    <property type="match status" value="1"/>
</dbReference>
<evidence type="ECO:0000313" key="7">
    <source>
        <dbReference type="Proteomes" id="UP000642014"/>
    </source>
</evidence>
<keyword evidence="6" id="KW-1185">Reference proteome</keyword>
<protein>
    <submittedName>
        <fullName evidence="4">Vanomycin resistance protein VanB</fullName>
    </submittedName>
</protein>
<keyword evidence="2" id="KW-1133">Transmembrane helix</keyword>
<dbReference type="Pfam" id="PF12229">
    <property type="entry name" value="PG_binding_4"/>
    <property type="match status" value="1"/>
</dbReference>
<dbReference type="GeneID" id="95452878"/>
<gene>
    <name evidence="5" type="ORF">CP977_03745</name>
    <name evidence="4" type="ORF">GCM10010497_28010</name>
</gene>
<evidence type="ECO:0000256" key="1">
    <source>
        <dbReference type="SAM" id="MobiDB-lite"/>
    </source>
</evidence>
<dbReference type="Proteomes" id="UP000326029">
    <property type="component" value="Chromosome"/>
</dbReference>
<name>A0AAV4KJG1_9ACTN</name>
<sequence>MPRSTTDHDPTPREGRRPRLRTAAIATGVVAVAAGGLYGAGLLATGDDISAGTRVAGIDIGGMSRSQAEARLAAEAPAEWKAPIPVRIGDLASTVDPAAAGLSVDVAKTAALAADPSRDPVTVVRRLFSSGEREIRPVFAYDEARAKATVADLAKRNDRAVREGSVAFRDGKAVATQPVTGRKLDTGRAVESLRAAYPAATGAAPVALPVALTQPKLPAAEVNRFLDAYAKPALSGPVTLTAGDQRLRISPATLGDHLIVKNDGGRLSGNLDADALLRDPDVARQVASLTNAPTQSTLGVRDGKVVVESEGRPGHEVTAKALGDAVRPLLTKTGDAARTAPVATKVTRPDLTSDSLARLGITEQMSSFTVNFPSAPYRTTNIGRAAELIDGSLVQPGAVWSFNKTVGERTPDNGFVDGTMILDGQYRSAPGGGVSAMATTVFNAMFFAGVKPVEYGAHSFYIERYPAGREATVAWGSLDLKFLNDTGKPIYIKASATDSSVTVSFLGTKKYDSVEAVSGPRTDLTQPTKREGTGKACVPQPPLEGFDVSVDRVFKNGGAEVKRETFKTHYTPRDEVTCTADGGESAEKVPAKTPQQIADGH</sequence>
<dbReference type="RefSeq" id="WP_109186426.1">
    <property type="nucleotide sequence ID" value="NZ_BMSJ01000004.1"/>
</dbReference>
<reference evidence="5 6" key="2">
    <citation type="submission" date="2017-09" db="EMBL/GenBank/DDBJ databases">
        <authorList>
            <person name="Lee N."/>
            <person name="Cho B.-K."/>
        </authorList>
    </citation>
    <scope>NUCLEOTIDE SEQUENCE [LARGE SCALE GENOMIC DNA]</scope>
    <source>
        <strain evidence="5 6">ATCC 19740</strain>
    </source>
</reference>
<organism evidence="4 7">
    <name type="scientific">Streptomyces cinereoruber</name>
    <dbReference type="NCBI Taxonomy" id="67260"/>
    <lineage>
        <taxon>Bacteria</taxon>
        <taxon>Bacillati</taxon>
        <taxon>Actinomycetota</taxon>
        <taxon>Actinomycetes</taxon>
        <taxon>Kitasatosporales</taxon>
        <taxon>Streptomycetaceae</taxon>
        <taxon>Streptomyces</taxon>
    </lineage>
</organism>
<dbReference type="InterPro" id="IPR022029">
    <property type="entry name" value="YoaR-like_PG-bd"/>
</dbReference>
<dbReference type="PANTHER" id="PTHR35788">
    <property type="entry name" value="EXPORTED PROTEIN-RELATED"/>
    <property type="match status" value="1"/>
</dbReference>
<reference evidence="4 7" key="1">
    <citation type="journal article" date="2014" name="Int. J. Syst. Evol. Microbiol.">
        <title>Complete genome sequence of Corynebacterium casei LMG S-19264T (=DSM 44701T), isolated from a smear-ripened cheese.</title>
        <authorList>
            <consortium name="US DOE Joint Genome Institute (JGI-PGF)"/>
            <person name="Walter F."/>
            <person name="Albersmeier A."/>
            <person name="Kalinowski J."/>
            <person name="Ruckert C."/>
        </authorList>
    </citation>
    <scope>NUCLEOTIDE SEQUENCE [LARGE SCALE GENOMIC DNA]</scope>
    <source>
        <strain evidence="4 7">JCM 4205</strain>
    </source>
</reference>
<dbReference type="PANTHER" id="PTHR35788:SF1">
    <property type="entry name" value="EXPORTED PROTEIN"/>
    <property type="match status" value="1"/>
</dbReference>
<evidence type="ECO:0000256" key="2">
    <source>
        <dbReference type="SAM" id="Phobius"/>
    </source>
</evidence>
<evidence type="ECO:0000313" key="5">
    <source>
        <dbReference type="EMBL" id="QEV31389.1"/>
    </source>
</evidence>
<dbReference type="Proteomes" id="UP000642014">
    <property type="component" value="Unassembled WGS sequence"/>
</dbReference>
<dbReference type="EMBL" id="CP023693">
    <property type="protein sequence ID" value="QEV31389.1"/>
    <property type="molecule type" value="Genomic_DNA"/>
</dbReference>
<feature type="region of interest" description="Disordered" evidence="1">
    <location>
        <begin position="578"/>
        <end position="601"/>
    </location>
</feature>
<dbReference type="EMBL" id="BMSJ01000004">
    <property type="protein sequence ID" value="GGR24173.1"/>
    <property type="molecule type" value="Genomic_DNA"/>
</dbReference>
<feature type="domain" description="YoaR-like putative peptidoglycan binding" evidence="3">
    <location>
        <begin position="95"/>
        <end position="197"/>
    </location>
</feature>
<dbReference type="AlphaFoldDB" id="A0AAV4KJG1"/>
<dbReference type="InterPro" id="IPR052913">
    <property type="entry name" value="Glycopeptide_resist_protein"/>
</dbReference>
<evidence type="ECO:0000313" key="6">
    <source>
        <dbReference type="Proteomes" id="UP000326029"/>
    </source>
</evidence>